<protein>
    <submittedName>
        <fullName evidence="3">Porin family protein</fullName>
    </submittedName>
</protein>
<evidence type="ECO:0000256" key="1">
    <source>
        <dbReference type="SAM" id="SignalP"/>
    </source>
</evidence>
<comment type="caution">
    <text evidence="3">The sequence shown here is derived from an EMBL/GenBank/DDBJ whole genome shotgun (WGS) entry which is preliminary data.</text>
</comment>
<keyword evidence="1" id="KW-0732">Signal</keyword>
<dbReference type="SUPFAM" id="SSF56925">
    <property type="entry name" value="OMPA-like"/>
    <property type="match status" value="1"/>
</dbReference>
<dbReference type="EMBL" id="BAAAFG010000014">
    <property type="protein sequence ID" value="GAA0872213.1"/>
    <property type="molecule type" value="Genomic_DNA"/>
</dbReference>
<dbReference type="InterPro" id="IPR025665">
    <property type="entry name" value="Beta-barrel_OMP_2"/>
</dbReference>
<dbReference type="Proteomes" id="UP001500507">
    <property type="component" value="Unassembled WGS sequence"/>
</dbReference>
<evidence type="ECO:0000313" key="4">
    <source>
        <dbReference type="Proteomes" id="UP001500507"/>
    </source>
</evidence>
<accession>A0ABP3XVD0</accession>
<feature type="signal peptide" evidence="1">
    <location>
        <begin position="1"/>
        <end position="20"/>
    </location>
</feature>
<keyword evidence="4" id="KW-1185">Reference proteome</keyword>
<name>A0ABP3XVD0_9FLAO</name>
<organism evidence="3 4">
    <name type="scientific">Gangjinia marincola</name>
    <dbReference type="NCBI Taxonomy" id="578463"/>
    <lineage>
        <taxon>Bacteria</taxon>
        <taxon>Pseudomonadati</taxon>
        <taxon>Bacteroidota</taxon>
        <taxon>Flavobacteriia</taxon>
        <taxon>Flavobacteriales</taxon>
        <taxon>Flavobacteriaceae</taxon>
        <taxon>Gangjinia</taxon>
    </lineage>
</organism>
<dbReference type="Pfam" id="PF13568">
    <property type="entry name" value="OMP_b-brl_2"/>
    <property type="match status" value="1"/>
</dbReference>
<reference evidence="4" key="1">
    <citation type="journal article" date="2019" name="Int. J. Syst. Evol. Microbiol.">
        <title>The Global Catalogue of Microorganisms (GCM) 10K type strain sequencing project: providing services to taxonomists for standard genome sequencing and annotation.</title>
        <authorList>
            <consortium name="The Broad Institute Genomics Platform"/>
            <consortium name="The Broad Institute Genome Sequencing Center for Infectious Disease"/>
            <person name="Wu L."/>
            <person name="Ma J."/>
        </authorList>
    </citation>
    <scope>NUCLEOTIDE SEQUENCE [LARGE SCALE GENOMIC DNA]</scope>
    <source>
        <strain evidence="4">JCM 16082</strain>
    </source>
</reference>
<dbReference type="RefSeq" id="WP_343765149.1">
    <property type="nucleotide sequence ID" value="NZ_BAAAFG010000014.1"/>
</dbReference>
<evidence type="ECO:0000313" key="3">
    <source>
        <dbReference type="EMBL" id="GAA0872213.1"/>
    </source>
</evidence>
<dbReference type="InterPro" id="IPR011250">
    <property type="entry name" value="OMP/PagP_B-barrel"/>
</dbReference>
<evidence type="ECO:0000259" key="2">
    <source>
        <dbReference type="Pfam" id="PF13568"/>
    </source>
</evidence>
<feature type="chain" id="PRO_5046969837" evidence="1">
    <location>
        <begin position="21"/>
        <end position="210"/>
    </location>
</feature>
<gene>
    <name evidence="3" type="ORF">GCM10009117_13600</name>
</gene>
<sequence>MKKFLLLVAFAVFGLTAVQAQDYNFGIKAGLNVSNWGGDTDDFGQDLESRTSFHVGVVYEYVISDKFSLQPEVIYSQQGVTFESTFQDFGGEFKSEGKFKTSYLNVPIIAKIYVIEGLSLQVGPQLGFLIDAEDEAELSGPDFSDSDTRDASDDYESFDFSGAFGIGYKLEMGLFLDARYTLGFTNILEGAPDDFSVTNNVLQISVGYIF</sequence>
<proteinExistence type="predicted"/>
<feature type="domain" description="Outer membrane protein beta-barrel" evidence="2">
    <location>
        <begin position="19"/>
        <end position="188"/>
    </location>
</feature>